<dbReference type="SUPFAM" id="SSF56801">
    <property type="entry name" value="Acetyl-CoA synthetase-like"/>
    <property type="match status" value="1"/>
</dbReference>
<dbReference type="PANTHER" id="PTHR43767:SF1">
    <property type="entry name" value="NONRIBOSOMAL PEPTIDE SYNTHASE PES1 (EUROFUNG)-RELATED"/>
    <property type="match status" value="1"/>
</dbReference>
<gene>
    <name evidence="3" type="ORF">HJG52_16450</name>
</gene>
<dbReference type="NCBIfam" id="NF005877">
    <property type="entry name" value="PRK07824.1"/>
    <property type="match status" value="1"/>
</dbReference>
<sequence>MTELLPLAIAPGEQAREALPALRAALTGTGPAVLPYAAGSPPPEAPAGAVPDTGTALVVGTSGSTGTPKLAMLPASSLAASAAATHERLGGPGDWLLAMPPHHIAGVQVLLRCLAAGTEPHFTDLRDGFTPTALTRAVTAMARQAADRGSHRRYTAVVPTQLVRCLADPAATAALAELDAVLVGGAATAPSVLTRARDAGIRAVTTYGMSETCGGCVYDGIALRGSSVRTDGDGRISLGGATLATGYLGRPDLTGQAFTTDPDGTRWFRTDDVGHLDDAGHWHVDGRIDDLVNTGGLKVAPRVVEEALTAHLPVVTEAVVVGVPDPEWGQAVAAALTLTDGAPAPAVTDVRAALRGILPDHALPRHLLVLDTIPGRGPGKPDRAAIAAAFRATMEP</sequence>
<keyword evidence="4" id="KW-1185">Reference proteome</keyword>
<dbReference type="PROSITE" id="PS00455">
    <property type="entry name" value="AMP_BINDING"/>
    <property type="match status" value="1"/>
</dbReference>
<evidence type="ECO:0000259" key="2">
    <source>
        <dbReference type="Pfam" id="PF13193"/>
    </source>
</evidence>
<dbReference type="Pfam" id="PF00501">
    <property type="entry name" value="AMP-binding"/>
    <property type="match status" value="1"/>
</dbReference>
<dbReference type="Proteomes" id="UP000588586">
    <property type="component" value="Unassembled WGS sequence"/>
</dbReference>
<dbReference type="InterPro" id="IPR000873">
    <property type="entry name" value="AMP-dep_synth/lig_dom"/>
</dbReference>
<dbReference type="InterPro" id="IPR045851">
    <property type="entry name" value="AMP-bd_C_sf"/>
</dbReference>
<dbReference type="PANTHER" id="PTHR43767">
    <property type="entry name" value="LONG-CHAIN-FATTY-ACID--COA LIGASE"/>
    <property type="match status" value="1"/>
</dbReference>
<dbReference type="GO" id="GO:0016878">
    <property type="term" value="F:acid-thiol ligase activity"/>
    <property type="evidence" value="ECO:0007669"/>
    <property type="project" value="UniProtKB-ARBA"/>
</dbReference>
<feature type="domain" description="AMP-dependent synthetase/ligase" evidence="1">
    <location>
        <begin position="49"/>
        <end position="220"/>
    </location>
</feature>
<proteinExistence type="predicted"/>
<dbReference type="InterPro" id="IPR025110">
    <property type="entry name" value="AMP-bd_C"/>
</dbReference>
<evidence type="ECO:0000313" key="3">
    <source>
        <dbReference type="EMBL" id="NNM47582.1"/>
    </source>
</evidence>
<dbReference type="Pfam" id="PF13193">
    <property type="entry name" value="AMP-binding_C"/>
    <property type="match status" value="1"/>
</dbReference>
<dbReference type="Gene3D" id="3.30.300.30">
    <property type="match status" value="1"/>
</dbReference>
<protein>
    <submittedName>
        <fullName evidence="3">AMP-binding protein</fullName>
    </submittedName>
</protein>
<dbReference type="InterPro" id="IPR042099">
    <property type="entry name" value="ANL_N_sf"/>
</dbReference>
<dbReference type="Gene3D" id="3.40.50.12780">
    <property type="entry name" value="N-terminal domain of ligase-like"/>
    <property type="match status" value="1"/>
</dbReference>
<dbReference type="RefSeq" id="WP_171244709.1">
    <property type="nucleotide sequence ID" value="NZ_JABEPQ010000004.1"/>
</dbReference>
<dbReference type="InterPro" id="IPR050237">
    <property type="entry name" value="ATP-dep_AMP-bd_enzyme"/>
</dbReference>
<dbReference type="AlphaFoldDB" id="A0A849HJW0"/>
<name>A0A849HJW0_9MICO</name>
<reference evidence="3 4" key="1">
    <citation type="submission" date="2020-04" db="EMBL/GenBank/DDBJ databases">
        <title>Knoellia sp. isolate from air conditioner.</title>
        <authorList>
            <person name="Chea S."/>
            <person name="Kim D.-U."/>
        </authorList>
    </citation>
    <scope>NUCLEOTIDE SEQUENCE [LARGE SCALE GENOMIC DNA]</scope>
    <source>
        <strain evidence="3 4">DB2414S</strain>
    </source>
</reference>
<organism evidence="3 4">
    <name type="scientific">Knoellia koreensis</name>
    <dbReference type="NCBI Taxonomy" id="2730921"/>
    <lineage>
        <taxon>Bacteria</taxon>
        <taxon>Bacillati</taxon>
        <taxon>Actinomycetota</taxon>
        <taxon>Actinomycetes</taxon>
        <taxon>Micrococcales</taxon>
        <taxon>Intrasporangiaceae</taxon>
        <taxon>Knoellia</taxon>
    </lineage>
</organism>
<evidence type="ECO:0000259" key="1">
    <source>
        <dbReference type="Pfam" id="PF00501"/>
    </source>
</evidence>
<dbReference type="InterPro" id="IPR020845">
    <property type="entry name" value="AMP-binding_CS"/>
</dbReference>
<evidence type="ECO:0000313" key="4">
    <source>
        <dbReference type="Proteomes" id="UP000588586"/>
    </source>
</evidence>
<comment type="caution">
    <text evidence="3">The sequence shown here is derived from an EMBL/GenBank/DDBJ whole genome shotgun (WGS) entry which is preliminary data.</text>
</comment>
<feature type="domain" description="AMP-binding enzyme C-terminal" evidence="2">
    <location>
        <begin position="304"/>
        <end position="380"/>
    </location>
</feature>
<accession>A0A849HJW0</accession>
<dbReference type="EMBL" id="JABEPQ010000004">
    <property type="protein sequence ID" value="NNM47582.1"/>
    <property type="molecule type" value="Genomic_DNA"/>
</dbReference>